<dbReference type="Pfam" id="PF14529">
    <property type="entry name" value="Exo_endo_phos_2"/>
    <property type="match status" value="1"/>
</dbReference>
<feature type="region of interest" description="Disordered" evidence="1">
    <location>
        <begin position="471"/>
        <end position="535"/>
    </location>
</feature>
<dbReference type="PANTHER" id="PTHR36688:SF2">
    <property type="entry name" value="ENDONUCLEASE_EXONUCLEASE_PHOSPHATASE DOMAIN-CONTAINING PROTEIN"/>
    <property type="match status" value="1"/>
</dbReference>
<gene>
    <name evidence="3" type="primary">jockeypol_218</name>
    <name evidence="3" type="ORF">AVEN_153298_1</name>
</gene>
<dbReference type="Pfam" id="PF07530">
    <property type="entry name" value="PRE_C2HC"/>
    <property type="match status" value="1"/>
</dbReference>
<dbReference type="InterPro" id="IPR000477">
    <property type="entry name" value="RT_dom"/>
</dbReference>
<evidence type="ECO:0000313" key="4">
    <source>
        <dbReference type="Proteomes" id="UP000499080"/>
    </source>
</evidence>
<dbReference type="SUPFAM" id="SSF56672">
    <property type="entry name" value="DNA/RNA polymerases"/>
    <property type="match status" value="1"/>
</dbReference>
<feature type="region of interest" description="Disordered" evidence="1">
    <location>
        <begin position="1"/>
        <end position="48"/>
    </location>
</feature>
<keyword evidence="4" id="KW-1185">Reference proteome</keyword>
<feature type="compositionally biased region" description="Polar residues" evidence="1">
    <location>
        <begin position="208"/>
        <end position="219"/>
    </location>
</feature>
<reference evidence="3 4" key="1">
    <citation type="journal article" date="2019" name="Sci. Rep.">
        <title>Orb-weaving spider Araneus ventricosus genome elucidates the spidroin gene catalogue.</title>
        <authorList>
            <person name="Kono N."/>
            <person name="Nakamura H."/>
            <person name="Ohtoshi R."/>
            <person name="Moran D.A.P."/>
            <person name="Shinohara A."/>
            <person name="Yoshida Y."/>
            <person name="Fujiwara M."/>
            <person name="Mori M."/>
            <person name="Tomita M."/>
            <person name="Arakawa K."/>
        </authorList>
    </citation>
    <scope>NUCLEOTIDE SEQUENCE [LARGE SCALE GENOMIC DNA]</scope>
</reference>
<dbReference type="GO" id="GO:0003964">
    <property type="term" value="F:RNA-directed DNA polymerase activity"/>
    <property type="evidence" value="ECO:0007669"/>
    <property type="project" value="UniProtKB-KW"/>
</dbReference>
<protein>
    <submittedName>
        <fullName evidence="3">RNA-directed DNA polymerase from mobile element jockey</fullName>
    </submittedName>
</protein>
<feature type="region of interest" description="Disordered" evidence="1">
    <location>
        <begin position="203"/>
        <end position="260"/>
    </location>
</feature>
<dbReference type="InterPro" id="IPR052560">
    <property type="entry name" value="RdDP_mobile_element"/>
</dbReference>
<comment type="caution">
    <text evidence="3">The sequence shown here is derived from an EMBL/GenBank/DDBJ whole genome shotgun (WGS) entry which is preliminary data.</text>
</comment>
<dbReference type="InterPro" id="IPR043502">
    <property type="entry name" value="DNA/RNA_pol_sf"/>
</dbReference>
<feature type="compositionally biased region" description="Polar residues" evidence="1">
    <location>
        <begin position="501"/>
        <end position="535"/>
    </location>
</feature>
<organism evidence="3 4">
    <name type="scientific">Araneus ventricosus</name>
    <name type="common">Orbweaver spider</name>
    <name type="synonym">Epeira ventricosa</name>
    <dbReference type="NCBI Taxonomy" id="182803"/>
    <lineage>
        <taxon>Eukaryota</taxon>
        <taxon>Metazoa</taxon>
        <taxon>Ecdysozoa</taxon>
        <taxon>Arthropoda</taxon>
        <taxon>Chelicerata</taxon>
        <taxon>Arachnida</taxon>
        <taxon>Araneae</taxon>
        <taxon>Araneomorphae</taxon>
        <taxon>Entelegynae</taxon>
        <taxon>Araneoidea</taxon>
        <taxon>Araneidae</taxon>
        <taxon>Araneus</taxon>
    </lineage>
</organism>
<keyword evidence="3" id="KW-0808">Transferase</keyword>
<dbReference type="InterPro" id="IPR036691">
    <property type="entry name" value="Endo/exonu/phosph_ase_sf"/>
</dbReference>
<dbReference type="Gene3D" id="3.60.10.10">
    <property type="entry name" value="Endonuclease/exonuclease/phosphatase"/>
    <property type="match status" value="1"/>
</dbReference>
<evidence type="ECO:0000256" key="1">
    <source>
        <dbReference type="SAM" id="MobiDB-lite"/>
    </source>
</evidence>
<proteinExistence type="predicted"/>
<dbReference type="InterPro" id="IPR005135">
    <property type="entry name" value="Endo/exonuclease/phosphatase"/>
</dbReference>
<evidence type="ECO:0000313" key="3">
    <source>
        <dbReference type="EMBL" id="GBM76047.1"/>
    </source>
</evidence>
<accession>A0A4Y2IE78</accession>
<dbReference type="PANTHER" id="PTHR36688">
    <property type="entry name" value="ENDO/EXONUCLEASE/PHOSPHATASE DOMAIN-CONTAINING PROTEIN"/>
    <property type="match status" value="1"/>
</dbReference>
<dbReference type="EMBL" id="BGPR01002595">
    <property type="protein sequence ID" value="GBM76047.1"/>
    <property type="molecule type" value="Genomic_DNA"/>
</dbReference>
<name>A0A4Y2IE78_ARAVE</name>
<keyword evidence="3" id="KW-0548">Nucleotidyltransferase</keyword>
<feature type="compositionally biased region" description="Acidic residues" evidence="1">
    <location>
        <begin position="223"/>
        <end position="240"/>
    </location>
</feature>
<feature type="domain" description="Reverse transcriptase" evidence="2">
    <location>
        <begin position="1022"/>
        <end position="1291"/>
    </location>
</feature>
<dbReference type="Pfam" id="PF00078">
    <property type="entry name" value="RVT_1"/>
    <property type="match status" value="2"/>
</dbReference>
<dbReference type="CDD" id="cd01650">
    <property type="entry name" value="RT_nLTR_like"/>
    <property type="match status" value="1"/>
</dbReference>
<evidence type="ECO:0000259" key="2">
    <source>
        <dbReference type="PROSITE" id="PS50878"/>
    </source>
</evidence>
<dbReference type="Proteomes" id="UP000499080">
    <property type="component" value="Unassembled WGS sequence"/>
</dbReference>
<sequence length="1744" mass="199261">METNQNREINKERNEHSGILSQQILIPGNDKSVNPTAPRPRDRSPTSVQISDEYIVENSTAISQAIALKQSLAEWSRTMRCYPKEDPGYQRVLEETKKVNINLNTLLTTLGVPLYKLPESNSHLAQITERVKRNLESETIKPSQASNRPKTKINLEGNRLNLHNYPLKNRAKRVADPEGFIVPAKHLIARNPKKVAIESSPILATPTFGENETIPTNPQAAADDSESPEQEGENDLEVDEPPATKERITPKKRRPPPFFVTPRADFGEMLDILRLSAPSLQSKMANNFLKLTVETEEEYRKVSHDLSAQGAEFKTFNLKQDRPLKLIIRGLPRVTPLERVKSEIESEGFQVHKITRLSKFKTKTPIHLIYVQIINNPYAEKIYSYTEMLGTTISFEAYRGRKGQISQCFRCQGFFHSSDACKLPYRCVKCAGPHSARECTKNFDEPLKCANCSGDHAANWRQCPRFPKPAGRKNYHAKLNPNPYKNIIDTPTRTQPPPNSRKVTSDISFANIASGNTKEQTNSTNTPPQKNNYSVPSEILDNSFTETLSAVLYFMKEDWVSPNLLLQAFKNALPDLRAAQTVQETWLQPGHTAFIANYRCYRNDRVRLGQRASGGTSIYVKNHFDHNSIPTPDLDHIDATIIEIKIGNIPPIKIISAYVKPNLRGGFPVEEFKKLLNSGNNVIIAGDLNATHINWNNYNCNNYGRKLHNFISNIKGIRVIAPHSPTHLNLSSRDTVLDICVQKRIPFNSEIHVLNKLNSDHLPVTLAINTGSFAINLPELFSTNWENFRHLLNSKPLPTFQIKNNEDIESAVGTLGKILKETFKEASKPKFSKPPERLPEFIRNKIRLRNYLRRIWQQTRDPHFHSEFQKIKGEITVDTAKFYSKRYEDHIESLSPSNQLWRKTAQLRKSFTPIPPLRGEAGSIAIAPIEKAEVLADSLQNQFRLNTENVNIPLTHSIQREVTEFLHAPHPNDLDPIRAQEIADFIKRIKPNKAPGLDLISNRMIKNLPLKFILYITFILNIMMEKCYFPQCWKTAVVVPIPKPDQDLKLPQNYRPISLLSSLSKVYEFVLLKRLNQFLNNKNIIISEQFGFRKNLSTSHQLLRVTELIFDGFAKSETTGALFLDVAKAFDKIWHDGLLVKLMRLNCSAQFIKITHSFLTSRNFRVRVNNILSNPRPILSGCAQGSLLSPTLFNIYVNDIPNFPSCHLAIFADDTAILTRHKHPDIAVQALQTYVSQLQLWLADWKIKVNPSKCACLLFTKKRNMPTLNPIKIFGQPVPFVSEYKYLGLILDAKLNFDSHIQRAVTKASNSSFALGRLIAPKITLAIKHKLLLYKAIVRPIMLYGSPIWGTTSIRNLRKLQVFQNQQLKRIVNAPWYVRRKLIHQDLNIHPVLDFMKIISKKFFEKLPQIPNILLQLPPYDPAVPSSRKRPRAMLDYTYENFPTIKRRRDVRINHIISSPRPILSGCAQGSLLSPTLFNIYVNDIPKTRSCHLAIFADDTAILTKHKDPHTIITRLQHYISQLQLWLTDWKIKVNPNKCACLLFSKKHYIPPLPNLDIFGQPVPRLYEYKYPGLHLDPKLSFNIHITNAIQKATIVSTQLSSLVARWSTLPIKHKLLLYKAIIRPVLMYGSQVWGSTSLMNIKKLQVFQNKQLMHIVNAPWYVRRKVIHDDLKIEPISEFIKKTSTRFFNKIPQISNELLQTPAYDPALPSSRKRPRTAMDAVFVNFPQVKRLRTSPTPSNLGV</sequence>
<dbReference type="OrthoDB" id="6463685at2759"/>
<dbReference type="InterPro" id="IPR006579">
    <property type="entry name" value="Pre_C2HC_dom"/>
</dbReference>
<keyword evidence="3" id="KW-0695">RNA-directed DNA polymerase</keyword>
<dbReference type="PROSITE" id="PS50878">
    <property type="entry name" value="RT_POL"/>
    <property type="match status" value="1"/>
</dbReference>
<dbReference type="SUPFAM" id="SSF56219">
    <property type="entry name" value="DNase I-like"/>
    <property type="match status" value="1"/>
</dbReference>